<proteinExistence type="predicted"/>
<evidence type="ECO:0008006" key="3">
    <source>
        <dbReference type="Google" id="ProtNLM"/>
    </source>
</evidence>
<dbReference type="EMBL" id="JBHRZF010000012">
    <property type="protein sequence ID" value="MFC3859487.1"/>
    <property type="molecule type" value="Genomic_DNA"/>
</dbReference>
<sequence>MLPGPDQIIECPHCHALARYGTLISGNTFGARLWTDGKQLAPMLPEVPPFTRCPACQAFYWVEDAPEVGQLNRWGDIKPGTPQAWADAPEVQEPSPEEYQEVLARGRPDGLTGERWEHLLIRAWHRYNDAYRELPAGTGAPALPEPIRTNMVTLTSVLTGESPSDHLLRAELQRQLGNMTQARRELQNVHDAPELVSQMLHLIEAGDATVREFQWE</sequence>
<reference evidence="2" key="1">
    <citation type="journal article" date="2019" name="Int. J. Syst. Evol. Microbiol.">
        <title>The Global Catalogue of Microorganisms (GCM) 10K type strain sequencing project: providing services to taxonomists for standard genome sequencing and annotation.</title>
        <authorList>
            <consortium name="The Broad Institute Genomics Platform"/>
            <consortium name="The Broad Institute Genome Sequencing Center for Infectious Disease"/>
            <person name="Wu L."/>
            <person name="Ma J."/>
        </authorList>
    </citation>
    <scope>NUCLEOTIDE SEQUENCE [LARGE SCALE GENOMIC DNA]</scope>
    <source>
        <strain evidence="2">CCTCC AB 2013263</strain>
    </source>
</reference>
<keyword evidence="2" id="KW-1185">Reference proteome</keyword>
<comment type="caution">
    <text evidence="1">The sequence shown here is derived from an EMBL/GenBank/DDBJ whole genome shotgun (WGS) entry which is preliminary data.</text>
</comment>
<name>A0ABV8A5P7_9DEIO</name>
<dbReference type="Proteomes" id="UP001595748">
    <property type="component" value="Unassembled WGS sequence"/>
</dbReference>
<gene>
    <name evidence="1" type="ORF">ACFOPQ_01695</name>
</gene>
<evidence type="ECO:0000313" key="2">
    <source>
        <dbReference type="Proteomes" id="UP001595748"/>
    </source>
</evidence>
<dbReference type="RefSeq" id="WP_380075651.1">
    <property type="nucleotide sequence ID" value="NZ_JBHRZF010000012.1"/>
</dbReference>
<protein>
    <recommendedName>
        <fullName evidence="3">CpXC motif protein</fullName>
    </recommendedName>
</protein>
<evidence type="ECO:0000313" key="1">
    <source>
        <dbReference type="EMBL" id="MFC3859487.1"/>
    </source>
</evidence>
<organism evidence="1 2">
    <name type="scientific">Deinococcus antarcticus</name>
    <dbReference type="NCBI Taxonomy" id="1298767"/>
    <lineage>
        <taxon>Bacteria</taxon>
        <taxon>Thermotogati</taxon>
        <taxon>Deinococcota</taxon>
        <taxon>Deinococci</taxon>
        <taxon>Deinococcales</taxon>
        <taxon>Deinococcaceae</taxon>
        <taxon>Deinococcus</taxon>
    </lineage>
</organism>
<accession>A0ABV8A5P7</accession>